<name>A0A2V3U4I9_9HYPH</name>
<proteinExistence type="predicted"/>
<sequence length="56" mass="6456">MALAFISLKSRIVMKKRLHNRPGIAFIPDGFQRRENMIIGLIPTGWYEGQAMLRDP</sequence>
<comment type="caution">
    <text evidence="1">The sequence shown here is derived from an EMBL/GenBank/DDBJ whole genome shotgun (WGS) entry which is preliminary data.</text>
</comment>
<keyword evidence="2" id="KW-1185">Reference proteome</keyword>
<dbReference type="AlphaFoldDB" id="A0A2V3U4I9"/>
<dbReference type="EMBL" id="QJJK01000006">
    <property type="protein sequence ID" value="PXW57829.1"/>
    <property type="molecule type" value="Genomic_DNA"/>
</dbReference>
<dbReference type="Proteomes" id="UP000248021">
    <property type="component" value="Unassembled WGS sequence"/>
</dbReference>
<gene>
    <name evidence="1" type="ORF">C7450_1061</name>
</gene>
<organism evidence="1 2">
    <name type="scientific">Chelatococcus asaccharovorans</name>
    <dbReference type="NCBI Taxonomy" id="28210"/>
    <lineage>
        <taxon>Bacteria</taxon>
        <taxon>Pseudomonadati</taxon>
        <taxon>Pseudomonadota</taxon>
        <taxon>Alphaproteobacteria</taxon>
        <taxon>Hyphomicrobiales</taxon>
        <taxon>Chelatococcaceae</taxon>
        <taxon>Chelatococcus</taxon>
    </lineage>
</organism>
<dbReference type="RefSeq" id="WP_170147248.1">
    <property type="nucleotide sequence ID" value="NZ_JAHBRY010000001.1"/>
</dbReference>
<evidence type="ECO:0000313" key="2">
    <source>
        <dbReference type="Proteomes" id="UP000248021"/>
    </source>
</evidence>
<reference evidence="1 2" key="1">
    <citation type="submission" date="2018-05" db="EMBL/GenBank/DDBJ databases">
        <title>Genomic Encyclopedia of Type Strains, Phase IV (KMG-IV): sequencing the most valuable type-strain genomes for metagenomic binning, comparative biology and taxonomic classification.</title>
        <authorList>
            <person name="Goeker M."/>
        </authorList>
    </citation>
    <scope>NUCLEOTIDE SEQUENCE [LARGE SCALE GENOMIC DNA]</scope>
    <source>
        <strain evidence="1 2">DSM 6462</strain>
    </source>
</reference>
<accession>A0A2V3U4I9</accession>
<evidence type="ECO:0000313" key="1">
    <source>
        <dbReference type="EMBL" id="PXW57829.1"/>
    </source>
</evidence>
<protein>
    <submittedName>
        <fullName evidence="1">Uncharacterized protein</fullName>
    </submittedName>
</protein>